<comment type="caution">
    <text evidence="2">The sequence shown here is derived from an EMBL/GenBank/DDBJ whole genome shotgun (WGS) entry which is preliminary data.</text>
</comment>
<proteinExistence type="predicted"/>
<dbReference type="Proteomes" id="UP000789901">
    <property type="component" value="Unassembled WGS sequence"/>
</dbReference>
<reference evidence="2 3" key="1">
    <citation type="submission" date="2021-06" db="EMBL/GenBank/DDBJ databases">
        <authorList>
            <person name="Kallberg Y."/>
            <person name="Tangrot J."/>
            <person name="Rosling A."/>
        </authorList>
    </citation>
    <scope>NUCLEOTIDE SEQUENCE [LARGE SCALE GENOMIC DNA]</scope>
    <source>
        <strain evidence="2 3">120-4 pot B 10/14</strain>
    </source>
</reference>
<evidence type="ECO:0000313" key="2">
    <source>
        <dbReference type="EMBL" id="CAG8788676.1"/>
    </source>
</evidence>
<organism evidence="2 3">
    <name type="scientific">Gigaspora margarita</name>
    <dbReference type="NCBI Taxonomy" id="4874"/>
    <lineage>
        <taxon>Eukaryota</taxon>
        <taxon>Fungi</taxon>
        <taxon>Fungi incertae sedis</taxon>
        <taxon>Mucoromycota</taxon>
        <taxon>Glomeromycotina</taxon>
        <taxon>Glomeromycetes</taxon>
        <taxon>Diversisporales</taxon>
        <taxon>Gigasporaceae</taxon>
        <taxon>Gigaspora</taxon>
    </lineage>
</organism>
<name>A0ABN7VPE4_GIGMA</name>
<evidence type="ECO:0000256" key="1">
    <source>
        <dbReference type="SAM" id="MobiDB-lite"/>
    </source>
</evidence>
<feature type="region of interest" description="Disordered" evidence="1">
    <location>
        <begin position="78"/>
        <end position="103"/>
    </location>
</feature>
<keyword evidence="3" id="KW-1185">Reference proteome</keyword>
<gene>
    <name evidence="2" type="ORF">GMARGA_LOCUS20867</name>
</gene>
<sequence>ITYINLAFFSEKRNLEARYTKRQRQSKESQLIKLAKDKIGEAKKIEEDHQTFMLTMIMETKKLEEHVVQLFNQAIKDGTSKISDENKPREKFNQRSSSAQKSKDVLEYTTGYQTFEKNKLNNTVGNVIKTKIKKPANK</sequence>
<feature type="non-terminal residue" evidence="2">
    <location>
        <position position="1"/>
    </location>
</feature>
<dbReference type="EMBL" id="CAJVQB010018742">
    <property type="protein sequence ID" value="CAG8788676.1"/>
    <property type="molecule type" value="Genomic_DNA"/>
</dbReference>
<feature type="compositionally biased region" description="Basic and acidic residues" evidence="1">
    <location>
        <begin position="78"/>
        <end position="93"/>
    </location>
</feature>
<evidence type="ECO:0000313" key="3">
    <source>
        <dbReference type="Proteomes" id="UP000789901"/>
    </source>
</evidence>
<accession>A0ABN7VPE4</accession>
<protein>
    <submittedName>
        <fullName evidence="2">32200_t:CDS:1</fullName>
    </submittedName>
</protein>